<name>A0A8J9ZAJ8_BRALA</name>
<evidence type="ECO:0000313" key="3">
    <source>
        <dbReference type="Proteomes" id="UP000838412"/>
    </source>
</evidence>
<sequence>MTNVNNTQVTIKDVPESADDSIIVQFMSTMGCKTVGPVVRRKIRYNYRLTNCSNGDRVVYIGQKPVKAILRNVKIGSHWARVFYDGQNDQELNEKSVNREHDGKETQVSDSTPKTQANMEYIDKTFDEYVGEESTEHRQEDGKESDRTELLPQNEVKNQNKENNTTDEAVIKPTDKKKKKKPKTKDTGTDEHDGDSPQTETNASERGGGGTSDREAILCLPS</sequence>
<evidence type="ECO:0000313" key="2">
    <source>
        <dbReference type="EMBL" id="CAH1250116.1"/>
    </source>
</evidence>
<accession>A0A8J9ZAJ8</accession>
<feature type="compositionally biased region" description="Basic and acidic residues" evidence="1">
    <location>
        <begin position="96"/>
        <end position="107"/>
    </location>
</feature>
<proteinExistence type="predicted"/>
<feature type="compositionally biased region" description="Basic and acidic residues" evidence="1">
    <location>
        <begin position="134"/>
        <end position="149"/>
    </location>
</feature>
<reference evidence="2" key="1">
    <citation type="submission" date="2022-01" db="EMBL/GenBank/DDBJ databases">
        <authorList>
            <person name="Braso-Vives M."/>
        </authorList>
    </citation>
    <scope>NUCLEOTIDE SEQUENCE</scope>
</reference>
<dbReference type="EMBL" id="OV696703">
    <property type="protein sequence ID" value="CAH1250116.1"/>
    <property type="molecule type" value="Genomic_DNA"/>
</dbReference>
<evidence type="ECO:0000256" key="1">
    <source>
        <dbReference type="SAM" id="MobiDB-lite"/>
    </source>
</evidence>
<organism evidence="2 3">
    <name type="scientific">Branchiostoma lanceolatum</name>
    <name type="common">Common lancelet</name>
    <name type="synonym">Amphioxus lanceolatum</name>
    <dbReference type="NCBI Taxonomy" id="7740"/>
    <lineage>
        <taxon>Eukaryota</taxon>
        <taxon>Metazoa</taxon>
        <taxon>Chordata</taxon>
        <taxon>Cephalochordata</taxon>
        <taxon>Leptocardii</taxon>
        <taxon>Amphioxiformes</taxon>
        <taxon>Branchiostomatidae</taxon>
        <taxon>Branchiostoma</taxon>
    </lineage>
</organism>
<gene>
    <name evidence="2" type="primary">Hypp8771</name>
    <name evidence="2" type="ORF">BLAG_LOCUS10973</name>
</gene>
<feature type="compositionally biased region" description="Low complexity" evidence="1">
    <location>
        <begin position="153"/>
        <end position="163"/>
    </location>
</feature>
<dbReference type="AlphaFoldDB" id="A0A8J9ZAJ8"/>
<feature type="compositionally biased region" description="Polar residues" evidence="1">
    <location>
        <begin position="108"/>
        <end position="118"/>
    </location>
</feature>
<dbReference type="Proteomes" id="UP000838412">
    <property type="component" value="Chromosome 18"/>
</dbReference>
<keyword evidence="3" id="KW-1185">Reference proteome</keyword>
<feature type="region of interest" description="Disordered" evidence="1">
    <location>
        <begin position="96"/>
        <end position="118"/>
    </location>
</feature>
<protein>
    <submittedName>
        <fullName evidence="2">Hypp8771 protein</fullName>
    </submittedName>
</protein>
<feature type="compositionally biased region" description="Basic and acidic residues" evidence="1">
    <location>
        <begin position="184"/>
        <end position="195"/>
    </location>
</feature>
<feature type="region of interest" description="Disordered" evidence="1">
    <location>
        <begin position="130"/>
        <end position="222"/>
    </location>
</feature>